<evidence type="ECO:0000313" key="2">
    <source>
        <dbReference type="Proteomes" id="UP000683360"/>
    </source>
</evidence>
<keyword evidence="1" id="KW-0808">Transferase</keyword>
<dbReference type="EMBL" id="CAJPWZ010003121">
    <property type="protein sequence ID" value="CAG2252465.1"/>
    <property type="molecule type" value="Genomic_DNA"/>
</dbReference>
<sequence length="573" mass="65687">MVTISEKISWISRGYLLAQTEAINGKGIFQIGNLMKTGTLKFPELSDVIELFVPKEEGSEGEKKHYRYDQLHDLKSRLMLVAGKAERAKMMLIDLCGECIACAFINFGAEGDRQTLKGRVDEANKDVSDIIPQLARFLEQCHNKWLEYIDQTRDNYYCLNNFTIDQMVILQQELVKVGSDKEPSALIYPLLSAVKQGCTKEDLVKAMTAAKADIDNASEERKTEMDTTDSDEILVDEEPEDLKVQKFIEEMASAGYSPLIAREALKHVESNNIDEGLVWCMTNEDDFKPEDQNKDEDNREEVPQHEVFTGWIKTDQSLASVTKGLVHDLGSATRENAVEKLIKTLEELWENFLMSVSSSVSDYLSVEHLGMILNRLAEQETFMVERTLLPCFASSEPNLIICPQIMKWPDPCHNLTVLLCTHTTLDMLETFWRRALFADNSKIYCLVNADLLDYDVSDKERNLWKGTCKMLKKAIVLDMWRRSELDYYIIESMPLLARDTDAKVKEISPQDSLDILNNTRIPKDHTTHDRLFDNIEFQSATFQRPYQYLKRLDNNQKLDAVDPNKVEGDERNV</sequence>
<proteinExistence type="predicted"/>
<dbReference type="EC" id="2.3.2.27" evidence="1"/>
<dbReference type="PANTHER" id="PTHR22605">
    <property type="entry name" value="RZ-TYPE DOMAIN-CONTAINING PROTEIN"/>
    <property type="match status" value="1"/>
</dbReference>
<keyword evidence="1" id="KW-0012">Acyltransferase</keyword>
<reference evidence="1" key="1">
    <citation type="submission" date="2021-03" db="EMBL/GenBank/DDBJ databases">
        <authorList>
            <person name="Bekaert M."/>
        </authorList>
    </citation>
    <scope>NUCLEOTIDE SEQUENCE</scope>
</reference>
<dbReference type="PANTHER" id="PTHR22605:SF16">
    <property type="entry name" value="E3 UBIQUITIN-PROTEIN LIGASE RNF213"/>
    <property type="match status" value="1"/>
</dbReference>
<evidence type="ECO:0000313" key="1">
    <source>
        <dbReference type="EMBL" id="CAG2252465.1"/>
    </source>
</evidence>
<dbReference type="InterPro" id="IPR031248">
    <property type="entry name" value="RNF213"/>
</dbReference>
<dbReference type="GO" id="GO:0016887">
    <property type="term" value="F:ATP hydrolysis activity"/>
    <property type="evidence" value="ECO:0007669"/>
    <property type="project" value="InterPro"/>
</dbReference>
<organism evidence="1 2">
    <name type="scientific">Mytilus edulis</name>
    <name type="common">Blue mussel</name>
    <dbReference type="NCBI Taxonomy" id="6550"/>
    <lineage>
        <taxon>Eukaryota</taxon>
        <taxon>Metazoa</taxon>
        <taxon>Spiralia</taxon>
        <taxon>Lophotrochozoa</taxon>
        <taxon>Mollusca</taxon>
        <taxon>Bivalvia</taxon>
        <taxon>Autobranchia</taxon>
        <taxon>Pteriomorphia</taxon>
        <taxon>Mytilida</taxon>
        <taxon>Mytiloidea</taxon>
        <taxon>Mytilidae</taxon>
        <taxon>Mytilinae</taxon>
        <taxon>Mytilus</taxon>
    </lineage>
</organism>
<dbReference type="GO" id="GO:0061630">
    <property type="term" value="F:ubiquitin protein ligase activity"/>
    <property type="evidence" value="ECO:0007669"/>
    <property type="project" value="UniProtKB-EC"/>
</dbReference>
<gene>
    <name evidence="1" type="ORF">MEDL_64075</name>
</gene>
<keyword evidence="2" id="KW-1185">Reference proteome</keyword>
<dbReference type="OrthoDB" id="2423195at2759"/>
<protein>
    <submittedName>
        <fullName evidence="1">RNF213</fullName>
        <ecNumber evidence="1">2.3.2.27</ecNumber>
    </submittedName>
</protein>
<name>A0A8S3VCE9_MYTED</name>
<dbReference type="Proteomes" id="UP000683360">
    <property type="component" value="Unassembled WGS sequence"/>
</dbReference>
<dbReference type="AlphaFoldDB" id="A0A8S3VCE9"/>
<comment type="caution">
    <text evidence="1">The sequence shown here is derived from an EMBL/GenBank/DDBJ whole genome shotgun (WGS) entry which is preliminary data.</text>
</comment>
<accession>A0A8S3VCE9</accession>